<evidence type="ECO:0000256" key="1">
    <source>
        <dbReference type="SAM" id="MobiDB-lite"/>
    </source>
</evidence>
<dbReference type="PATRIC" id="fig|1263870.3.peg.4589"/>
<proteinExistence type="predicted"/>
<evidence type="ECO:0000313" key="2">
    <source>
        <dbReference type="EMBL" id="EMI54190.1"/>
    </source>
</evidence>
<sequence>MFPAPGSAGTVSPVSVPVESTTGTAAKPILDQTMNAKTKAPAITTPTDRFCQARRDAMLQAPVRHSKGLENVIA</sequence>
<evidence type="ECO:0000313" key="3">
    <source>
        <dbReference type="Proteomes" id="UP000011885"/>
    </source>
</evidence>
<comment type="caution">
    <text evidence="2">The sequence shown here is derived from an EMBL/GenBank/DDBJ whole genome shotgun (WGS) entry which is preliminary data.</text>
</comment>
<dbReference type="EMBL" id="ANOH01000289">
    <property type="protein sequence ID" value="EMI54190.1"/>
    <property type="molecule type" value="Genomic_DNA"/>
</dbReference>
<feature type="region of interest" description="Disordered" evidence="1">
    <location>
        <begin position="1"/>
        <end position="40"/>
    </location>
</feature>
<gene>
    <name evidence="2" type="ORF">RSSM_04342</name>
</gene>
<dbReference type="Proteomes" id="UP000011885">
    <property type="component" value="Unassembled WGS sequence"/>
</dbReference>
<protein>
    <submittedName>
        <fullName evidence="2">Uncharacterized protein</fullName>
    </submittedName>
</protein>
<reference evidence="2 3" key="1">
    <citation type="journal article" date="2013" name="Mar. Genomics">
        <title>Expression of sulfatases in Rhodopirellula baltica and the diversity of sulfatases in the genus Rhodopirellula.</title>
        <authorList>
            <person name="Wegner C.E."/>
            <person name="Richter-Heitmann T."/>
            <person name="Klindworth A."/>
            <person name="Klockow C."/>
            <person name="Richter M."/>
            <person name="Achstetter T."/>
            <person name="Glockner F.O."/>
            <person name="Harder J."/>
        </authorList>
    </citation>
    <scope>NUCLEOTIDE SEQUENCE [LARGE SCALE GENOMIC DNA]</scope>
    <source>
        <strain evidence="2 3">SM41</strain>
    </source>
</reference>
<feature type="compositionally biased region" description="Low complexity" evidence="1">
    <location>
        <begin position="9"/>
        <end position="24"/>
    </location>
</feature>
<name>M5TYB8_9BACT</name>
<accession>M5TYB8</accession>
<organism evidence="2 3">
    <name type="scientific">Rhodopirellula sallentina SM41</name>
    <dbReference type="NCBI Taxonomy" id="1263870"/>
    <lineage>
        <taxon>Bacteria</taxon>
        <taxon>Pseudomonadati</taxon>
        <taxon>Planctomycetota</taxon>
        <taxon>Planctomycetia</taxon>
        <taxon>Pirellulales</taxon>
        <taxon>Pirellulaceae</taxon>
        <taxon>Rhodopirellula</taxon>
    </lineage>
</organism>
<keyword evidence="3" id="KW-1185">Reference proteome</keyword>
<dbReference type="AlphaFoldDB" id="M5TYB8"/>